<dbReference type="Proteomes" id="UP000215914">
    <property type="component" value="Unassembled WGS sequence"/>
</dbReference>
<evidence type="ECO:0000313" key="2">
    <source>
        <dbReference type="EMBL" id="KAF5820103.1"/>
    </source>
</evidence>
<organism evidence="2 3">
    <name type="scientific">Helianthus annuus</name>
    <name type="common">Common sunflower</name>
    <dbReference type="NCBI Taxonomy" id="4232"/>
    <lineage>
        <taxon>Eukaryota</taxon>
        <taxon>Viridiplantae</taxon>
        <taxon>Streptophyta</taxon>
        <taxon>Embryophyta</taxon>
        <taxon>Tracheophyta</taxon>
        <taxon>Spermatophyta</taxon>
        <taxon>Magnoliopsida</taxon>
        <taxon>eudicotyledons</taxon>
        <taxon>Gunneridae</taxon>
        <taxon>Pentapetalae</taxon>
        <taxon>asterids</taxon>
        <taxon>campanulids</taxon>
        <taxon>Asterales</taxon>
        <taxon>Asteraceae</taxon>
        <taxon>Asteroideae</taxon>
        <taxon>Heliantheae alliance</taxon>
        <taxon>Heliantheae</taxon>
        <taxon>Helianthus</taxon>
    </lineage>
</organism>
<reference evidence="2" key="1">
    <citation type="journal article" date="2017" name="Nature">
        <title>The sunflower genome provides insights into oil metabolism, flowering and Asterid evolution.</title>
        <authorList>
            <person name="Badouin H."/>
            <person name="Gouzy J."/>
            <person name="Grassa C.J."/>
            <person name="Murat F."/>
            <person name="Staton S.E."/>
            <person name="Cottret L."/>
            <person name="Lelandais-Briere C."/>
            <person name="Owens G.L."/>
            <person name="Carrere S."/>
            <person name="Mayjonade B."/>
            <person name="Legrand L."/>
            <person name="Gill N."/>
            <person name="Kane N.C."/>
            <person name="Bowers J.E."/>
            <person name="Hubner S."/>
            <person name="Bellec A."/>
            <person name="Berard A."/>
            <person name="Berges H."/>
            <person name="Blanchet N."/>
            <person name="Boniface M.C."/>
            <person name="Brunel D."/>
            <person name="Catrice O."/>
            <person name="Chaidir N."/>
            <person name="Claudel C."/>
            <person name="Donnadieu C."/>
            <person name="Faraut T."/>
            <person name="Fievet G."/>
            <person name="Helmstetter N."/>
            <person name="King M."/>
            <person name="Knapp S.J."/>
            <person name="Lai Z."/>
            <person name="Le Paslier M.C."/>
            <person name="Lippi Y."/>
            <person name="Lorenzon L."/>
            <person name="Mandel J.R."/>
            <person name="Marage G."/>
            <person name="Marchand G."/>
            <person name="Marquand E."/>
            <person name="Bret-Mestries E."/>
            <person name="Morien E."/>
            <person name="Nambeesan S."/>
            <person name="Nguyen T."/>
            <person name="Pegot-Espagnet P."/>
            <person name="Pouilly N."/>
            <person name="Raftis F."/>
            <person name="Sallet E."/>
            <person name="Schiex T."/>
            <person name="Thomas J."/>
            <person name="Vandecasteele C."/>
            <person name="Vares D."/>
            <person name="Vear F."/>
            <person name="Vautrin S."/>
            <person name="Crespi M."/>
            <person name="Mangin B."/>
            <person name="Burke J.M."/>
            <person name="Salse J."/>
            <person name="Munos S."/>
            <person name="Vincourt P."/>
            <person name="Rieseberg L.H."/>
            <person name="Langlade N.B."/>
        </authorList>
    </citation>
    <scope>NUCLEOTIDE SEQUENCE</scope>
    <source>
        <tissue evidence="2">Leaves</tissue>
    </source>
</reference>
<dbReference type="InterPro" id="IPR036047">
    <property type="entry name" value="F-box-like_dom_sf"/>
</dbReference>
<name>A0A9K3P2N6_HELAN</name>
<dbReference type="SUPFAM" id="SSF81383">
    <property type="entry name" value="F-box domain"/>
    <property type="match status" value="1"/>
</dbReference>
<dbReference type="InterPro" id="IPR001810">
    <property type="entry name" value="F-box_dom"/>
</dbReference>
<feature type="domain" description="F-box" evidence="1">
    <location>
        <begin position="5"/>
        <end position="45"/>
    </location>
</feature>
<dbReference type="SMART" id="SM00256">
    <property type="entry name" value="FBOX"/>
    <property type="match status" value="1"/>
</dbReference>
<dbReference type="PANTHER" id="PTHR31672">
    <property type="entry name" value="BNACNNG10540D PROTEIN"/>
    <property type="match status" value="1"/>
</dbReference>
<gene>
    <name evidence="2" type="ORF">HanXRQr2_Chr02g0085051</name>
</gene>
<dbReference type="EMBL" id="MNCJ02000317">
    <property type="protein sequence ID" value="KAF5820103.1"/>
    <property type="molecule type" value="Genomic_DNA"/>
</dbReference>
<accession>A0A9K3P2N6</accession>
<dbReference type="Gene3D" id="1.20.1280.50">
    <property type="match status" value="1"/>
</dbReference>
<comment type="caution">
    <text evidence="2">The sequence shown here is derived from an EMBL/GenBank/DDBJ whole genome shotgun (WGS) entry which is preliminary data.</text>
</comment>
<keyword evidence="3" id="KW-1185">Reference proteome</keyword>
<dbReference type="Pfam" id="PF00646">
    <property type="entry name" value="F-box"/>
    <property type="match status" value="1"/>
</dbReference>
<reference evidence="2" key="2">
    <citation type="submission" date="2020-06" db="EMBL/GenBank/DDBJ databases">
        <title>Helianthus annuus Genome sequencing and assembly Release 2.</title>
        <authorList>
            <person name="Gouzy J."/>
            <person name="Langlade N."/>
            <person name="Munos S."/>
        </authorList>
    </citation>
    <scope>NUCLEOTIDE SEQUENCE</scope>
    <source>
        <tissue evidence="2">Leaves</tissue>
    </source>
</reference>
<dbReference type="PANTHER" id="PTHR31672:SF13">
    <property type="entry name" value="F-BOX PROTEIN CPR30-LIKE"/>
    <property type="match status" value="1"/>
</dbReference>
<protein>
    <submittedName>
        <fullName evidence="2">F-box domain-containing protein</fullName>
    </submittedName>
</protein>
<evidence type="ECO:0000259" key="1">
    <source>
        <dbReference type="SMART" id="SM00256"/>
    </source>
</evidence>
<proteinExistence type="predicted"/>
<dbReference type="Gramene" id="mRNA:HanXRQr2_Chr02g0085051">
    <property type="protein sequence ID" value="CDS:HanXRQr2_Chr02g0085051.1"/>
    <property type="gene ID" value="HanXRQr2_Chr02g0085051"/>
</dbReference>
<sequence>MAEVVHADLVEQILLRSEVKDLIRFKSVCKSWHSVITSSGFINRHLNRSYNKDRHNYEIGHRRIRLTDGSGSYTLVGSSNGLVCIISYLRIGEVLVGNPLTRELRQLPLSTIDSPSCWGFGYDSSTDDYNVLVGARKVGKNQTCVCWPQNGSLISRT</sequence>
<dbReference type="InterPro" id="IPR050796">
    <property type="entry name" value="SCF_F-box_component"/>
</dbReference>
<evidence type="ECO:0000313" key="3">
    <source>
        <dbReference type="Proteomes" id="UP000215914"/>
    </source>
</evidence>
<dbReference type="AlphaFoldDB" id="A0A9K3P2N6"/>